<reference evidence="3" key="1">
    <citation type="submission" date="2021-10" db="EMBL/GenBank/DDBJ databases">
        <title>De novo Genome Assembly of Clathrus columnatus (Basidiomycota, Fungi) Using Illumina and Nanopore Sequence Data.</title>
        <authorList>
            <person name="Ogiso-Tanaka E."/>
            <person name="Itagaki H."/>
            <person name="Hosoya T."/>
            <person name="Hosaka K."/>
        </authorList>
    </citation>
    <scope>NUCLEOTIDE SEQUENCE</scope>
    <source>
        <strain evidence="3">MO-923</strain>
    </source>
</reference>
<dbReference type="InterPro" id="IPR040044">
    <property type="entry name" value="SRR1L"/>
</dbReference>
<dbReference type="InterPro" id="IPR012942">
    <property type="entry name" value="SRR1-like"/>
</dbReference>
<accession>A0AAV5AGA5</accession>
<evidence type="ECO:0000256" key="1">
    <source>
        <dbReference type="ARBA" id="ARBA00009856"/>
    </source>
</evidence>
<protein>
    <recommendedName>
        <fullName evidence="2">SRR1-like domain-containing protein</fullName>
    </recommendedName>
</protein>
<dbReference type="PANTHER" id="PTHR28626">
    <property type="entry name" value="SRR1-LIKE PROTEIN"/>
    <property type="match status" value="1"/>
</dbReference>
<dbReference type="GO" id="GO:0005634">
    <property type="term" value="C:nucleus"/>
    <property type="evidence" value="ECO:0007669"/>
    <property type="project" value="TreeGrafter"/>
</dbReference>
<evidence type="ECO:0000313" key="3">
    <source>
        <dbReference type="EMBL" id="GJJ12199.1"/>
    </source>
</evidence>
<proteinExistence type="inferred from homology"/>
<feature type="domain" description="SRR1-like" evidence="2">
    <location>
        <begin position="1"/>
        <end position="79"/>
    </location>
</feature>
<comment type="caution">
    <text evidence="3">The sequence shown here is derived from an EMBL/GenBank/DDBJ whole genome shotgun (WGS) entry which is preliminary data.</text>
</comment>
<evidence type="ECO:0000313" key="4">
    <source>
        <dbReference type="Proteomes" id="UP001050691"/>
    </source>
</evidence>
<organism evidence="3 4">
    <name type="scientific">Clathrus columnatus</name>
    <dbReference type="NCBI Taxonomy" id="1419009"/>
    <lineage>
        <taxon>Eukaryota</taxon>
        <taxon>Fungi</taxon>
        <taxon>Dikarya</taxon>
        <taxon>Basidiomycota</taxon>
        <taxon>Agaricomycotina</taxon>
        <taxon>Agaricomycetes</taxon>
        <taxon>Phallomycetidae</taxon>
        <taxon>Phallales</taxon>
        <taxon>Clathraceae</taxon>
        <taxon>Clathrus</taxon>
    </lineage>
</organism>
<evidence type="ECO:0000259" key="2">
    <source>
        <dbReference type="Pfam" id="PF07985"/>
    </source>
</evidence>
<sequence>MPHCSVNLYENVLRYNWTIGDLPRLLILGNILEDYVLSTPEWKLKTALPCLSRIGKYLVSDPLPDSETYYSAFNNTALQHVAIQSIALFEQSIWQLPDEINDEDNSELI</sequence>
<keyword evidence="4" id="KW-1185">Reference proteome</keyword>
<dbReference type="GO" id="GO:0005737">
    <property type="term" value="C:cytoplasm"/>
    <property type="evidence" value="ECO:0007669"/>
    <property type="project" value="TreeGrafter"/>
</dbReference>
<comment type="similarity">
    <text evidence="1">Belongs to the SRR1 family.</text>
</comment>
<dbReference type="EMBL" id="BPWL01000007">
    <property type="protein sequence ID" value="GJJ12199.1"/>
    <property type="molecule type" value="Genomic_DNA"/>
</dbReference>
<name>A0AAV5AGA5_9AGAM</name>
<dbReference type="Proteomes" id="UP001050691">
    <property type="component" value="Unassembled WGS sequence"/>
</dbReference>
<dbReference type="AlphaFoldDB" id="A0AAV5AGA5"/>
<gene>
    <name evidence="3" type="ORF">Clacol_006440</name>
</gene>
<dbReference type="PANTHER" id="PTHR28626:SF3">
    <property type="entry name" value="SRR1-LIKE PROTEIN"/>
    <property type="match status" value="1"/>
</dbReference>
<dbReference type="Pfam" id="PF07985">
    <property type="entry name" value="SRR1"/>
    <property type="match status" value="1"/>
</dbReference>